<dbReference type="PROSITE" id="PS50010">
    <property type="entry name" value="DH_2"/>
    <property type="match status" value="1"/>
</dbReference>
<protein>
    <recommendedName>
        <fullName evidence="2">DH domain-containing protein</fullName>
    </recommendedName>
</protein>
<dbReference type="PANTHER" id="PTHR13217">
    <property type="entry name" value="PLECKSTRIN HOMOLOGY DOMAIN-CONTAINING FAMILY G MEMBER 7"/>
    <property type="match status" value="1"/>
</dbReference>
<dbReference type="EMBL" id="QNGE01000535">
    <property type="protein sequence ID" value="KAA3680100.1"/>
    <property type="molecule type" value="Genomic_DNA"/>
</dbReference>
<dbReference type="InterPro" id="IPR040181">
    <property type="entry name" value="PKHG5/7"/>
</dbReference>
<sequence>MDQFNKIHDNLFLNLEPAQMFNNLVQVYQSNLRLWFGYLHKAYTRVRDSADLMTADILEPGFMQELSTSNHDNHDVLGHMLHAKNAFEIDQLNTSAQIAISQREWADSNGLEHREPLWDQLAKPFKRVTQYCLMLENIRKYCDSQEELNSVSRMVAHISAFVRLIDNQINHLEPREEMDALVDELMFPDYNENPGDEYQYFYDHFRRSSLLEDIELPAPVVLTMPEVRPILDSFVLDQDSWMTSNETSGTPISGFVSPSPASESAVLGNSLNSQQKFDRGGATRESNQSMFDPHIITSRSNSLKQDITTPLIDIQPDSIQVYLCKWSPPKSYNISKLSPNVLDRIRTANMPVGLRRTVPRRLLHKGTLRFRERQGKWTDVTCFILTDQFLITKSYKRENTDRYKVYKTPVRLDKLVINKMSENCFVCAVLDDFHMITHLYTFVTGLMHTDEWCSHLRKAKAEYLYMMRPEVLIATAVLPTTNPLLRSTDSAAWSTSEDPVMRDSSTPSPARPATLLSLTKATGKKIAVELNSPSSTLPFQGKHSRPQIPFFPNEYSGLIITDNRVRPILSPSVFEVASGSQTTVGKPRHHTVKPYSMQPQEDSPVDQLTKTESTETTVSHGTSGTPQASTKAVFANGIFATPYRPSTAGSPSHTETNLTISHESSISSSEPSHEMDESSNRQHRVVHVKSSDTADSNNLSQSLNSLNGLQFIPTHVVSDGGSHKARIPERTIPPKSKNYDEQDNFTRSCATPTNRSSVRIIRANVNSTGTSRL</sequence>
<feature type="compositionally biased region" description="Polar residues" evidence="1">
    <location>
        <begin position="490"/>
        <end position="508"/>
    </location>
</feature>
<feature type="compositionally biased region" description="Low complexity" evidence="1">
    <location>
        <begin position="660"/>
        <end position="670"/>
    </location>
</feature>
<reference evidence="3 4" key="1">
    <citation type="journal article" date="2019" name="Gigascience">
        <title>Whole-genome sequence of the oriental lung fluke Paragonimus westermani.</title>
        <authorList>
            <person name="Oey H."/>
            <person name="Zakrzewski M."/>
            <person name="Narain K."/>
            <person name="Devi K.R."/>
            <person name="Agatsuma T."/>
            <person name="Nawaratna S."/>
            <person name="Gobert G.N."/>
            <person name="Jones M.K."/>
            <person name="Ragan M.A."/>
            <person name="McManus D.P."/>
            <person name="Krause L."/>
        </authorList>
    </citation>
    <scope>NUCLEOTIDE SEQUENCE [LARGE SCALE GENOMIC DNA]</scope>
    <source>
        <strain evidence="3 4">IND2009</strain>
    </source>
</reference>
<dbReference type="SMART" id="SM00233">
    <property type="entry name" value="PH"/>
    <property type="match status" value="1"/>
</dbReference>
<gene>
    <name evidence="3" type="ORF">DEA37_0005084</name>
</gene>
<dbReference type="Proteomes" id="UP000324629">
    <property type="component" value="Unassembled WGS sequence"/>
</dbReference>
<feature type="compositionally biased region" description="Polar residues" evidence="1">
    <location>
        <begin position="647"/>
        <end position="659"/>
    </location>
</feature>
<name>A0A5J4NY41_9TREM</name>
<feature type="compositionally biased region" description="Polar residues" evidence="1">
    <location>
        <begin position="597"/>
        <end position="630"/>
    </location>
</feature>
<feature type="compositionally biased region" description="Basic and acidic residues" evidence="1">
    <location>
        <begin position="671"/>
        <end position="680"/>
    </location>
</feature>
<evidence type="ECO:0000313" key="3">
    <source>
        <dbReference type="EMBL" id="KAA3680100.1"/>
    </source>
</evidence>
<dbReference type="InterPro" id="IPR035899">
    <property type="entry name" value="DBL_dom_sf"/>
</dbReference>
<dbReference type="SUPFAM" id="SSF50729">
    <property type="entry name" value="PH domain-like"/>
    <property type="match status" value="1"/>
</dbReference>
<feature type="region of interest" description="Disordered" evidence="1">
    <location>
        <begin position="642"/>
        <end position="701"/>
    </location>
</feature>
<accession>A0A5J4NY41</accession>
<feature type="region of interest" description="Disordered" evidence="1">
    <location>
        <begin position="245"/>
        <end position="266"/>
    </location>
</feature>
<dbReference type="GO" id="GO:0005085">
    <property type="term" value="F:guanyl-nucleotide exchange factor activity"/>
    <property type="evidence" value="ECO:0007669"/>
    <property type="project" value="InterPro"/>
</dbReference>
<keyword evidence="4" id="KW-1185">Reference proteome</keyword>
<dbReference type="Gene3D" id="1.20.900.10">
    <property type="entry name" value="Dbl homology (DH) domain"/>
    <property type="match status" value="1"/>
</dbReference>
<dbReference type="InterPro" id="IPR001849">
    <property type="entry name" value="PH_domain"/>
</dbReference>
<dbReference type="AlphaFoldDB" id="A0A5J4NY41"/>
<feature type="region of interest" description="Disordered" evidence="1">
    <location>
        <begin position="580"/>
        <end position="630"/>
    </location>
</feature>
<dbReference type="Gene3D" id="2.30.29.30">
    <property type="entry name" value="Pleckstrin-homology domain (PH domain)/Phosphotyrosine-binding domain (PTB)"/>
    <property type="match status" value="1"/>
</dbReference>
<comment type="caution">
    <text evidence="3">The sequence shown here is derived from an EMBL/GenBank/DDBJ whole genome shotgun (WGS) entry which is preliminary data.</text>
</comment>
<dbReference type="GO" id="GO:0007266">
    <property type="term" value="P:Rho protein signal transduction"/>
    <property type="evidence" value="ECO:0007669"/>
    <property type="project" value="TreeGrafter"/>
</dbReference>
<evidence type="ECO:0000256" key="1">
    <source>
        <dbReference type="SAM" id="MobiDB-lite"/>
    </source>
</evidence>
<evidence type="ECO:0000313" key="4">
    <source>
        <dbReference type="Proteomes" id="UP000324629"/>
    </source>
</evidence>
<feature type="region of interest" description="Disordered" evidence="1">
    <location>
        <begin position="717"/>
        <end position="753"/>
    </location>
</feature>
<feature type="region of interest" description="Disordered" evidence="1">
    <location>
        <begin position="490"/>
        <end position="511"/>
    </location>
</feature>
<evidence type="ECO:0000259" key="2">
    <source>
        <dbReference type="PROSITE" id="PS50010"/>
    </source>
</evidence>
<organism evidence="3 4">
    <name type="scientific">Paragonimus westermani</name>
    <dbReference type="NCBI Taxonomy" id="34504"/>
    <lineage>
        <taxon>Eukaryota</taxon>
        <taxon>Metazoa</taxon>
        <taxon>Spiralia</taxon>
        <taxon>Lophotrochozoa</taxon>
        <taxon>Platyhelminthes</taxon>
        <taxon>Trematoda</taxon>
        <taxon>Digenea</taxon>
        <taxon>Plagiorchiida</taxon>
        <taxon>Troglotremata</taxon>
        <taxon>Troglotrematidae</taxon>
        <taxon>Paragonimus</taxon>
    </lineage>
</organism>
<dbReference type="InterPro" id="IPR000219">
    <property type="entry name" value="DH_dom"/>
</dbReference>
<dbReference type="SUPFAM" id="SSF48065">
    <property type="entry name" value="DBL homology domain (DH-domain)"/>
    <property type="match status" value="1"/>
</dbReference>
<dbReference type="PANTHER" id="PTHR13217:SF11">
    <property type="entry name" value="PLECKSTRIN HOMOLOGY DOMAIN-CONTAINING FAMILY G MEMBER 5"/>
    <property type="match status" value="1"/>
</dbReference>
<proteinExistence type="predicted"/>
<dbReference type="InterPro" id="IPR011993">
    <property type="entry name" value="PH-like_dom_sf"/>
</dbReference>
<feature type="domain" description="DH" evidence="2">
    <location>
        <begin position="1"/>
        <end position="168"/>
    </location>
</feature>